<organism evidence="4">
    <name type="scientific">candidate division WOR-3 bacterium</name>
    <dbReference type="NCBI Taxonomy" id="2052148"/>
    <lineage>
        <taxon>Bacteria</taxon>
        <taxon>Bacteria division WOR-3</taxon>
    </lineage>
</organism>
<feature type="domain" description="Smf/DprA SLOG" evidence="2">
    <location>
        <begin position="88"/>
        <end position="295"/>
    </location>
</feature>
<dbReference type="EMBL" id="DTMZ01000013">
    <property type="protein sequence ID" value="HGD12661.1"/>
    <property type="molecule type" value="Genomic_DNA"/>
</dbReference>
<dbReference type="InterPro" id="IPR057666">
    <property type="entry name" value="DrpA_SLOG"/>
</dbReference>
<dbReference type="InterPro" id="IPR041614">
    <property type="entry name" value="DprA_WH"/>
</dbReference>
<dbReference type="InterPro" id="IPR036388">
    <property type="entry name" value="WH-like_DNA-bd_sf"/>
</dbReference>
<evidence type="ECO:0000256" key="1">
    <source>
        <dbReference type="ARBA" id="ARBA00006525"/>
    </source>
</evidence>
<comment type="caution">
    <text evidence="4">The sequence shown here is derived from an EMBL/GenBank/DDBJ whole genome shotgun (WGS) entry which is preliminary data.</text>
</comment>
<dbReference type="GO" id="GO:0009294">
    <property type="term" value="P:DNA-mediated transformation"/>
    <property type="evidence" value="ECO:0007669"/>
    <property type="project" value="InterPro"/>
</dbReference>
<dbReference type="InterPro" id="IPR010994">
    <property type="entry name" value="RuvA_2-like"/>
</dbReference>
<dbReference type="Pfam" id="PF14520">
    <property type="entry name" value="HHH_5"/>
    <property type="match status" value="1"/>
</dbReference>
<protein>
    <submittedName>
        <fullName evidence="4">DNA-protecting protein DprA</fullName>
    </submittedName>
</protein>
<evidence type="ECO:0000259" key="2">
    <source>
        <dbReference type="Pfam" id="PF02481"/>
    </source>
</evidence>
<dbReference type="InterPro" id="IPR003488">
    <property type="entry name" value="DprA"/>
</dbReference>
<accession>A0A7V3UZH8</accession>
<name>A0A7V3UZH8_UNCW3</name>
<dbReference type="PANTHER" id="PTHR43022:SF1">
    <property type="entry name" value="PROTEIN SMF"/>
    <property type="match status" value="1"/>
</dbReference>
<proteinExistence type="inferred from homology"/>
<dbReference type="Gene3D" id="1.10.10.10">
    <property type="entry name" value="Winged helix-like DNA-binding domain superfamily/Winged helix DNA-binding domain"/>
    <property type="match status" value="1"/>
</dbReference>
<dbReference type="Pfam" id="PF17782">
    <property type="entry name" value="WHD_DprA"/>
    <property type="match status" value="1"/>
</dbReference>
<dbReference type="Pfam" id="PF02481">
    <property type="entry name" value="DNA_processg_A"/>
    <property type="match status" value="1"/>
</dbReference>
<dbReference type="AlphaFoldDB" id="A0A7V3UZH8"/>
<dbReference type="SUPFAM" id="SSF47781">
    <property type="entry name" value="RuvA domain 2-like"/>
    <property type="match status" value="1"/>
</dbReference>
<dbReference type="PANTHER" id="PTHR43022">
    <property type="entry name" value="PROTEIN SMF"/>
    <property type="match status" value="1"/>
</dbReference>
<sequence length="365" mass="40228">MKSTFLKPVKDNELFFDLYTIPGITEFRLKKLLTVFRTPAAIFQAQPEELVSISGIELKTAQAIVSYHRSAETERRIQAARASGVRAISYLDQDFPENLKNLPHMPPVLFVRGKIIDSDRLAVAIVGTRRPSHYGVRIAEYLGSELARSRVTVISGLARGVDTCAQQATLKAGGRTIAVLGSGIDVIYPPENRKLAEEIVQQGALVTEFPPGTEPMAMNFPKRNRIVSGLARAVIAVEAGEKSGVLNTCAWAKEQKRPVFAIPGRIGDERSIGTNRLIKEGAKILTAVGDVLEYLGMAVQEKVEQKLTLNEPERSLLELISTEPLHIDEICETSGLPMQELLSLLFQMEVRGLIKQLPGKFFVRA</sequence>
<dbReference type="Gene3D" id="3.40.50.450">
    <property type="match status" value="1"/>
</dbReference>
<gene>
    <name evidence="4" type="primary">dprA</name>
    <name evidence="4" type="ORF">ENX16_01045</name>
</gene>
<feature type="domain" description="DprA winged helix" evidence="3">
    <location>
        <begin position="306"/>
        <end position="360"/>
    </location>
</feature>
<dbReference type="NCBIfam" id="TIGR00732">
    <property type="entry name" value="dprA"/>
    <property type="match status" value="1"/>
</dbReference>
<dbReference type="SUPFAM" id="SSF102405">
    <property type="entry name" value="MCP/YpsA-like"/>
    <property type="match status" value="1"/>
</dbReference>
<evidence type="ECO:0000313" key="4">
    <source>
        <dbReference type="EMBL" id="HGD12661.1"/>
    </source>
</evidence>
<comment type="similarity">
    <text evidence="1">Belongs to the DprA/Smf family.</text>
</comment>
<evidence type="ECO:0000259" key="3">
    <source>
        <dbReference type="Pfam" id="PF17782"/>
    </source>
</evidence>
<reference evidence="4" key="1">
    <citation type="journal article" date="2020" name="mSystems">
        <title>Genome- and Community-Level Interaction Insights into Carbon Utilization and Element Cycling Functions of Hydrothermarchaeota in Hydrothermal Sediment.</title>
        <authorList>
            <person name="Zhou Z."/>
            <person name="Liu Y."/>
            <person name="Xu W."/>
            <person name="Pan J."/>
            <person name="Luo Z.H."/>
            <person name="Li M."/>
        </authorList>
    </citation>
    <scope>NUCLEOTIDE SEQUENCE [LARGE SCALE GENOMIC DNA]</scope>
    <source>
        <strain evidence="4">SpSt-914</strain>
    </source>
</reference>